<dbReference type="Proteomes" id="UP000070475">
    <property type="component" value="Unassembled WGS sequence"/>
</dbReference>
<dbReference type="EMBL" id="LIRB01000132">
    <property type="protein sequence ID" value="KWX76189.1"/>
    <property type="molecule type" value="Genomic_DNA"/>
</dbReference>
<proteinExistence type="inferred from homology"/>
<evidence type="ECO:0000256" key="3">
    <source>
        <dbReference type="ARBA" id="ARBA00022723"/>
    </source>
</evidence>
<reference evidence="5 6" key="1">
    <citation type="submission" date="2015-08" db="EMBL/GenBank/DDBJ databases">
        <title>Genomes of Paenibacillus riograndensis.</title>
        <authorList>
            <person name="Sant'Anna F.H."/>
            <person name="Souza R."/>
            <person name="Ambrosini A."/>
            <person name="Bach E."/>
            <person name="Fernandes G."/>
            <person name="Balsanelli E."/>
            <person name="Baura V.A."/>
            <person name="Pedrosa F.O."/>
            <person name="Souza E.M."/>
            <person name="Passaglia L."/>
        </authorList>
    </citation>
    <scope>NUCLEOTIDE SEQUENCE [LARGE SCALE GENOMIC DNA]</scope>
    <source>
        <strain evidence="5 6">CAS34</strain>
    </source>
</reference>
<dbReference type="InterPro" id="IPR036069">
    <property type="entry name" value="DUF34/NIF3_sf"/>
</dbReference>
<dbReference type="PANTHER" id="PTHR13799:SF14">
    <property type="entry name" value="GTP CYCLOHYDROLASE 1 TYPE 2 HOMOLOG"/>
    <property type="match status" value="1"/>
</dbReference>
<feature type="binding site" evidence="4">
    <location>
        <position position="64"/>
    </location>
    <ligand>
        <name>a divalent metal cation</name>
        <dbReference type="ChEBI" id="CHEBI:60240"/>
        <label>2</label>
    </ligand>
</feature>
<keyword evidence="3 4" id="KW-0479">Metal-binding</keyword>
<keyword evidence="6" id="KW-1185">Reference proteome</keyword>
<gene>
    <name evidence="5" type="ORF">AMQ84_15985</name>
</gene>
<feature type="binding site" evidence="4">
    <location>
        <position position="229"/>
    </location>
    <ligand>
        <name>a divalent metal cation</name>
        <dbReference type="ChEBI" id="CHEBI:60240"/>
        <label>1</label>
    </ligand>
</feature>
<accession>A0A132TXW5</accession>
<dbReference type="PANTHER" id="PTHR13799">
    <property type="entry name" value="NGG1 INTERACTING FACTOR 3"/>
    <property type="match status" value="1"/>
</dbReference>
<dbReference type="Gene3D" id="3.40.1390.30">
    <property type="entry name" value="NIF3 (NGG1p interacting factor 3)-like"/>
    <property type="match status" value="2"/>
</dbReference>
<dbReference type="InterPro" id="IPR002678">
    <property type="entry name" value="DUF34/NIF3"/>
</dbReference>
<comment type="caution">
    <text evidence="5">The sequence shown here is derived from an EMBL/GenBank/DDBJ whole genome shotgun (WGS) entry which is preliminary data.</text>
</comment>
<comment type="similarity">
    <text evidence="1">Belongs to the GTP cyclohydrolase I type 2/NIF3 family.</text>
</comment>
<evidence type="ECO:0000313" key="6">
    <source>
        <dbReference type="Proteomes" id="UP000070475"/>
    </source>
</evidence>
<dbReference type="GO" id="GO:0005737">
    <property type="term" value="C:cytoplasm"/>
    <property type="evidence" value="ECO:0007669"/>
    <property type="project" value="TreeGrafter"/>
</dbReference>
<dbReference type="PATRIC" id="fig|483937.3.peg.1640"/>
<evidence type="ECO:0000256" key="2">
    <source>
        <dbReference type="ARBA" id="ARBA00022112"/>
    </source>
</evidence>
<evidence type="ECO:0000256" key="1">
    <source>
        <dbReference type="ARBA" id="ARBA00006964"/>
    </source>
</evidence>
<feature type="binding site" evidence="4">
    <location>
        <position position="233"/>
    </location>
    <ligand>
        <name>a divalent metal cation</name>
        <dbReference type="ChEBI" id="CHEBI:60240"/>
        <label>1</label>
    </ligand>
</feature>
<evidence type="ECO:0000313" key="5">
    <source>
        <dbReference type="EMBL" id="KWX76189.1"/>
    </source>
</evidence>
<organism evidence="5 6">
    <name type="scientific">Paenibacillus riograndensis</name>
    <dbReference type="NCBI Taxonomy" id="483937"/>
    <lineage>
        <taxon>Bacteria</taxon>
        <taxon>Bacillati</taxon>
        <taxon>Bacillota</taxon>
        <taxon>Bacilli</taxon>
        <taxon>Bacillales</taxon>
        <taxon>Paenibacillaceae</taxon>
        <taxon>Paenibacillus</taxon>
        <taxon>Paenibacillus sonchi group</taxon>
    </lineage>
</organism>
<dbReference type="Pfam" id="PF01784">
    <property type="entry name" value="DUF34_NIF3"/>
    <property type="match status" value="1"/>
</dbReference>
<evidence type="ECO:0000256" key="4">
    <source>
        <dbReference type="PIRSR" id="PIRSR602678-1"/>
    </source>
</evidence>
<dbReference type="GO" id="GO:0046872">
    <property type="term" value="F:metal ion binding"/>
    <property type="evidence" value="ECO:0007669"/>
    <property type="project" value="UniProtKB-KW"/>
</dbReference>
<protein>
    <recommendedName>
        <fullName evidence="2">GTP cyclohydrolase 1 type 2 homolog</fullName>
    </recommendedName>
</protein>
<dbReference type="AlphaFoldDB" id="A0A132TXW5"/>
<sequence length="265" mass="28900">MIMLTFGQLIDHLTAGTAGPEQTVDKLETGCPETPVRGVVTAFSASQAVIEQAIALGANLIITHEGVFYSHQKHGPELEQDPVYKQKAELIASSDLGIYRFHDYPHRYTPDGIMDGLLRELGWQEYVAEHRPAVSILTLPEMKVEEIAEHLKRKLHIPCVRVAGNLSASSARVGILVGYRGGGSTAIPLYDQDSLDVIIAGEGPEWETPEYIRDAARQGRNKALIMLGHAESEAPGMKHLAGLLSAQFPGVPVHFIADPPVFRVL</sequence>
<name>A0A132TXW5_9BACL</name>
<dbReference type="SUPFAM" id="SSF102705">
    <property type="entry name" value="NIF3 (NGG1p interacting factor 3)-like"/>
    <property type="match status" value="1"/>
</dbReference>